<evidence type="ECO:0000256" key="8">
    <source>
        <dbReference type="SAM" id="Phobius"/>
    </source>
</evidence>
<name>A0AAD6VL86_9AGAR</name>
<evidence type="ECO:0000256" key="6">
    <source>
        <dbReference type="RuleBase" id="RU003755"/>
    </source>
</evidence>
<dbReference type="SUPFAM" id="SSF103473">
    <property type="entry name" value="MFS general substrate transporter"/>
    <property type="match status" value="1"/>
</dbReference>
<dbReference type="PANTHER" id="PTHR11654">
    <property type="entry name" value="OLIGOPEPTIDE TRANSPORTER-RELATED"/>
    <property type="match status" value="1"/>
</dbReference>
<comment type="caution">
    <text evidence="9">The sequence shown here is derived from an EMBL/GenBank/DDBJ whole genome shotgun (WGS) entry which is preliminary data.</text>
</comment>
<evidence type="ECO:0000313" key="9">
    <source>
        <dbReference type="EMBL" id="KAJ7216307.1"/>
    </source>
</evidence>
<keyword evidence="10" id="KW-1185">Reference proteome</keyword>
<proteinExistence type="inferred from homology"/>
<dbReference type="Gene3D" id="1.20.1250.20">
    <property type="entry name" value="MFS general substrate transporter like domains"/>
    <property type="match status" value="1"/>
</dbReference>
<feature type="transmembrane region" description="Helical" evidence="8">
    <location>
        <begin position="139"/>
        <end position="161"/>
    </location>
</feature>
<keyword evidence="5 8" id="KW-0472">Membrane</keyword>
<evidence type="ECO:0000313" key="10">
    <source>
        <dbReference type="Proteomes" id="UP001219525"/>
    </source>
</evidence>
<dbReference type="Pfam" id="PF00854">
    <property type="entry name" value="PTR2"/>
    <property type="match status" value="1"/>
</dbReference>
<dbReference type="InterPro" id="IPR036259">
    <property type="entry name" value="MFS_trans_sf"/>
</dbReference>
<dbReference type="InterPro" id="IPR000109">
    <property type="entry name" value="POT_fam"/>
</dbReference>
<evidence type="ECO:0000256" key="2">
    <source>
        <dbReference type="ARBA" id="ARBA00005982"/>
    </source>
</evidence>
<dbReference type="GO" id="GO:0022857">
    <property type="term" value="F:transmembrane transporter activity"/>
    <property type="evidence" value="ECO:0007669"/>
    <property type="project" value="InterPro"/>
</dbReference>
<comment type="similarity">
    <text evidence="2 6">Belongs to the major facilitator superfamily. Proton-dependent oligopeptide transporter (POT/PTR) (TC 2.A.17) family.</text>
</comment>
<feature type="transmembrane region" description="Helical" evidence="8">
    <location>
        <begin position="283"/>
        <end position="304"/>
    </location>
</feature>
<protein>
    <submittedName>
        <fullName evidence="9">MFS peptide transporter</fullName>
    </submittedName>
</protein>
<dbReference type="Proteomes" id="UP001219525">
    <property type="component" value="Unassembled WGS sequence"/>
</dbReference>
<evidence type="ECO:0000256" key="3">
    <source>
        <dbReference type="ARBA" id="ARBA00022692"/>
    </source>
</evidence>
<feature type="compositionally biased region" description="Polar residues" evidence="7">
    <location>
        <begin position="593"/>
        <end position="604"/>
    </location>
</feature>
<reference evidence="9" key="1">
    <citation type="submission" date="2023-03" db="EMBL/GenBank/DDBJ databases">
        <title>Massive genome expansion in bonnet fungi (Mycena s.s.) driven by repeated elements and novel gene families across ecological guilds.</title>
        <authorList>
            <consortium name="Lawrence Berkeley National Laboratory"/>
            <person name="Harder C.B."/>
            <person name="Miyauchi S."/>
            <person name="Viragh M."/>
            <person name="Kuo A."/>
            <person name="Thoen E."/>
            <person name="Andreopoulos B."/>
            <person name="Lu D."/>
            <person name="Skrede I."/>
            <person name="Drula E."/>
            <person name="Henrissat B."/>
            <person name="Morin E."/>
            <person name="Kohler A."/>
            <person name="Barry K."/>
            <person name="LaButti K."/>
            <person name="Morin E."/>
            <person name="Salamov A."/>
            <person name="Lipzen A."/>
            <person name="Mereny Z."/>
            <person name="Hegedus B."/>
            <person name="Baldrian P."/>
            <person name="Stursova M."/>
            <person name="Weitz H."/>
            <person name="Taylor A."/>
            <person name="Grigoriev I.V."/>
            <person name="Nagy L.G."/>
            <person name="Martin F."/>
            <person name="Kauserud H."/>
        </authorList>
    </citation>
    <scope>NUCLEOTIDE SEQUENCE</scope>
    <source>
        <strain evidence="9">9144</strain>
    </source>
</reference>
<feature type="transmembrane region" description="Helical" evidence="8">
    <location>
        <begin position="259"/>
        <end position="277"/>
    </location>
</feature>
<sequence length="604" mass="64557">MAQVQLVVVQPAVDEEKQVPCTAVLPINLLNEYSFSKLGSQRSLSISHKESSQTVGSVAIATFPSAVHPPTSEELATLRHVGDKIPLSAWLVALIALSERFTYYGLTAPFRKCHTHNNPRNDPLRPGALGLGQSTATRFSYLLTFLVYATSFGGAVVADGWLGRYKSLALFASIYVVGALILFITSLPVSLDHGGGFGGLVAAVIVIGIGAGGMKSNLAPFMADQCTDDSPGGMRVITTAKGERVIIDQAVTLQKIYTIFYWCVNVGSLSGVATTLIEKYVGFWAAFLLPFCSLWVALAVLILGRTRFIKSPAQGTILPQALKAFWLGIRGGFKMDAALPAAQASKHQRTVGWDATFIHELKRGLLACRVFLAWPILLLCQSQMSTNLVSQAATMETHGLPNDVISFLNPISVIILLPLADRLLYPALRRAKIAFSPIARMALGFFLEACAQAYASGLQHIVYSAPPCYSAPLKCSSNPGPNHVNVFAQTPIYFLEGLGEVFSSPGAYEYAYAAAPPRMKSLLQAVLVGMGALAVLLGLAVSPLYRDPLLVAAYAVLAGMMLATTVVYSVAFRDVAADTDAPVEEEVSDPAPEQSNTNLAPESA</sequence>
<feature type="region of interest" description="Disordered" evidence="7">
    <location>
        <begin position="581"/>
        <end position="604"/>
    </location>
</feature>
<dbReference type="GO" id="GO:0006857">
    <property type="term" value="P:oligopeptide transport"/>
    <property type="evidence" value="ECO:0007669"/>
    <property type="project" value="InterPro"/>
</dbReference>
<keyword evidence="3 6" id="KW-0812">Transmembrane</keyword>
<feature type="transmembrane region" description="Helical" evidence="8">
    <location>
        <begin position="522"/>
        <end position="545"/>
    </location>
</feature>
<organism evidence="9 10">
    <name type="scientific">Mycena pura</name>
    <dbReference type="NCBI Taxonomy" id="153505"/>
    <lineage>
        <taxon>Eukaryota</taxon>
        <taxon>Fungi</taxon>
        <taxon>Dikarya</taxon>
        <taxon>Basidiomycota</taxon>
        <taxon>Agaricomycotina</taxon>
        <taxon>Agaricomycetes</taxon>
        <taxon>Agaricomycetidae</taxon>
        <taxon>Agaricales</taxon>
        <taxon>Marasmiineae</taxon>
        <taxon>Mycenaceae</taxon>
        <taxon>Mycena</taxon>
    </lineage>
</organism>
<evidence type="ECO:0000256" key="5">
    <source>
        <dbReference type="ARBA" id="ARBA00023136"/>
    </source>
</evidence>
<evidence type="ECO:0000256" key="4">
    <source>
        <dbReference type="ARBA" id="ARBA00022989"/>
    </source>
</evidence>
<dbReference type="AlphaFoldDB" id="A0AAD6VL86"/>
<evidence type="ECO:0000256" key="7">
    <source>
        <dbReference type="SAM" id="MobiDB-lite"/>
    </source>
</evidence>
<dbReference type="InterPro" id="IPR018456">
    <property type="entry name" value="PTR2_symporter_CS"/>
</dbReference>
<dbReference type="PROSITE" id="PS01023">
    <property type="entry name" value="PTR2_2"/>
    <property type="match status" value="1"/>
</dbReference>
<gene>
    <name evidence="9" type="ORF">GGX14DRAFT_604302</name>
</gene>
<evidence type="ECO:0000256" key="1">
    <source>
        <dbReference type="ARBA" id="ARBA00004141"/>
    </source>
</evidence>
<dbReference type="EMBL" id="JARJCW010000015">
    <property type="protein sequence ID" value="KAJ7216307.1"/>
    <property type="molecule type" value="Genomic_DNA"/>
</dbReference>
<accession>A0AAD6VL86</accession>
<dbReference type="GO" id="GO:0016020">
    <property type="term" value="C:membrane"/>
    <property type="evidence" value="ECO:0007669"/>
    <property type="project" value="UniProtKB-SubCell"/>
</dbReference>
<feature type="transmembrane region" description="Helical" evidence="8">
    <location>
        <begin position="551"/>
        <end position="571"/>
    </location>
</feature>
<keyword evidence="4 8" id="KW-1133">Transmembrane helix</keyword>
<comment type="subcellular location">
    <subcellularLocation>
        <location evidence="1 6">Membrane</location>
        <topology evidence="1 6">Multi-pass membrane protein</topology>
    </subcellularLocation>
</comment>
<keyword evidence="6" id="KW-0813">Transport</keyword>
<feature type="transmembrane region" description="Helical" evidence="8">
    <location>
        <begin position="168"/>
        <end position="189"/>
    </location>
</feature>
<feature type="transmembrane region" description="Helical" evidence="8">
    <location>
        <begin position="195"/>
        <end position="214"/>
    </location>
</feature>